<dbReference type="EnsemblProtists" id="PYU1_T001291">
    <property type="protein sequence ID" value="PYU1_T001291"/>
    <property type="gene ID" value="PYU1_G001291"/>
</dbReference>
<feature type="transmembrane region" description="Helical" evidence="1">
    <location>
        <begin position="47"/>
        <end position="65"/>
    </location>
</feature>
<organism evidence="2 3">
    <name type="scientific">Globisporangium ultimum (strain ATCC 200006 / CBS 805.95 / DAOM BR144)</name>
    <name type="common">Pythium ultimum</name>
    <dbReference type="NCBI Taxonomy" id="431595"/>
    <lineage>
        <taxon>Eukaryota</taxon>
        <taxon>Sar</taxon>
        <taxon>Stramenopiles</taxon>
        <taxon>Oomycota</taxon>
        <taxon>Peronosporomycetes</taxon>
        <taxon>Pythiales</taxon>
        <taxon>Pythiaceae</taxon>
        <taxon>Globisporangium</taxon>
    </lineage>
</organism>
<reference evidence="2" key="3">
    <citation type="submission" date="2015-02" db="UniProtKB">
        <authorList>
            <consortium name="EnsemblProtists"/>
        </authorList>
    </citation>
    <scope>IDENTIFICATION</scope>
    <source>
        <strain evidence="2">DAOM BR144</strain>
    </source>
</reference>
<feature type="transmembrane region" description="Helical" evidence="1">
    <location>
        <begin position="85"/>
        <end position="104"/>
    </location>
</feature>
<feature type="transmembrane region" description="Helical" evidence="1">
    <location>
        <begin position="177"/>
        <end position="196"/>
    </location>
</feature>
<protein>
    <submittedName>
        <fullName evidence="2">Uncharacterized protein</fullName>
    </submittedName>
</protein>
<reference evidence="3" key="2">
    <citation type="submission" date="2010-04" db="EMBL/GenBank/DDBJ databases">
        <authorList>
            <person name="Buell R."/>
            <person name="Hamilton J."/>
            <person name="Hostetler J."/>
        </authorList>
    </citation>
    <scope>NUCLEOTIDE SEQUENCE [LARGE SCALE GENOMIC DNA]</scope>
    <source>
        <strain evidence="3">DAOM:BR144</strain>
    </source>
</reference>
<feature type="transmembrane region" description="Helical" evidence="1">
    <location>
        <begin position="268"/>
        <end position="287"/>
    </location>
</feature>
<evidence type="ECO:0000313" key="3">
    <source>
        <dbReference type="Proteomes" id="UP000019132"/>
    </source>
</evidence>
<evidence type="ECO:0000256" key="1">
    <source>
        <dbReference type="SAM" id="Phobius"/>
    </source>
</evidence>
<keyword evidence="1" id="KW-0812">Transmembrane</keyword>
<feature type="transmembrane region" description="Helical" evidence="1">
    <location>
        <begin position="349"/>
        <end position="369"/>
    </location>
</feature>
<dbReference type="Proteomes" id="UP000019132">
    <property type="component" value="Unassembled WGS sequence"/>
</dbReference>
<dbReference type="HOGENOM" id="CLU_014711_2_1_1"/>
<feature type="transmembrane region" description="Helical" evidence="1">
    <location>
        <begin position="307"/>
        <end position="329"/>
    </location>
</feature>
<sequence length="385" mass="43698">MNRVYAEGTRSLWAKVNTSENKRQRAYSANRLFAFADYCTSVSTWRVCLVLVVYCTPALSIMVIFDSVSLQDPRTGWKANVTFWVRFFVGGLFVGGTILLHARLVISELSLTSKQIVVIVLTSALGYTALLMLLAETWMFPVPFTYTIGGMFFMLILSTLVMLTLGRTNQEQLVKIFNFTKSLSVQALMALMYPAYNATFLALDGDGQLAFVLLLPPMKMSLKYLTAKMNPIDDDFMPAMMSSVDIFDAMYMTNGVLHASEAVAMVEYIEAVVPIIYAIYIAILFHLPNARYYQDMAGFTEEKLKVVVMNILAYGVMEMLSLLHVQRRINRQFGVSVFYQLAFALENEWQIYQCCFLSWIIVVFQFLLVHGGVDFSFKFEWINAG</sequence>
<dbReference type="eggNOG" id="ENOG502RVT3">
    <property type="taxonomic scope" value="Eukaryota"/>
</dbReference>
<dbReference type="VEuPathDB" id="FungiDB:PYU1_G001291"/>
<dbReference type="OMA" id="FEWINAG"/>
<dbReference type="InParanoid" id="K3W8K0"/>
<keyword evidence="3" id="KW-1185">Reference proteome</keyword>
<keyword evidence="1" id="KW-1133">Transmembrane helix</keyword>
<evidence type="ECO:0000313" key="2">
    <source>
        <dbReference type="EnsemblProtists" id="PYU1_T001291"/>
    </source>
</evidence>
<feature type="transmembrane region" description="Helical" evidence="1">
    <location>
        <begin position="116"/>
        <end position="138"/>
    </location>
</feature>
<proteinExistence type="predicted"/>
<reference evidence="3" key="1">
    <citation type="journal article" date="2010" name="Genome Biol.">
        <title>Genome sequence of the necrotrophic plant pathogen Pythium ultimum reveals original pathogenicity mechanisms and effector repertoire.</title>
        <authorList>
            <person name="Levesque C.A."/>
            <person name="Brouwer H."/>
            <person name="Cano L."/>
            <person name="Hamilton J.P."/>
            <person name="Holt C."/>
            <person name="Huitema E."/>
            <person name="Raffaele S."/>
            <person name="Robideau G.P."/>
            <person name="Thines M."/>
            <person name="Win J."/>
            <person name="Zerillo M.M."/>
            <person name="Beakes G.W."/>
            <person name="Boore J.L."/>
            <person name="Busam D."/>
            <person name="Dumas B."/>
            <person name="Ferriera S."/>
            <person name="Fuerstenberg S.I."/>
            <person name="Gachon C.M."/>
            <person name="Gaulin E."/>
            <person name="Govers F."/>
            <person name="Grenville-Briggs L."/>
            <person name="Horner N."/>
            <person name="Hostetler J."/>
            <person name="Jiang R.H."/>
            <person name="Johnson J."/>
            <person name="Krajaejun T."/>
            <person name="Lin H."/>
            <person name="Meijer H.J."/>
            <person name="Moore B."/>
            <person name="Morris P."/>
            <person name="Phuntmart V."/>
            <person name="Puiu D."/>
            <person name="Shetty J."/>
            <person name="Stajich J.E."/>
            <person name="Tripathy S."/>
            <person name="Wawra S."/>
            <person name="van West P."/>
            <person name="Whitty B.R."/>
            <person name="Coutinho P.M."/>
            <person name="Henrissat B."/>
            <person name="Martin F."/>
            <person name="Thomas P.D."/>
            <person name="Tyler B.M."/>
            <person name="De Vries R.P."/>
            <person name="Kamoun S."/>
            <person name="Yandell M."/>
            <person name="Tisserat N."/>
            <person name="Buell C.R."/>
        </authorList>
    </citation>
    <scope>NUCLEOTIDE SEQUENCE</scope>
    <source>
        <strain evidence="3">DAOM:BR144</strain>
    </source>
</reference>
<keyword evidence="1" id="KW-0472">Membrane</keyword>
<dbReference type="EMBL" id="GL376626">
    <property type="status" value="NOT_ANNOTATED_CDS"/>
    <property type="molecule type" value="Genomic_DNA"/>
</dbReference>
<accession>K3W8K0</accession>
<dbReference type="STRING" id="431595.K3W8K0"/>
<dbReference type="AlphaFoldDB" id="K3W8K0"/>
<name>K3W8K0_GLOUD</name>
<feature type="transmembrane region" description="Helical" evidence="1">
    <location>
        <begin position="144"/>
        <end position="165"/>
    </location>
</feature>